<evidence type="ECO:0000256" key="3">
    <source>
        <dbReference type="ARBA" id="ARBA00004613"/>
    </source>
</evidence>
<dbReference type="InterPro" id="IPR008964">
    <property type="entry name" value="Invasin/intimin_cell_adhesion"/>
</dbReference>
<evidence type="ECO:0000256" key="1">
    <source>
        <dbReference type="ARBA" id="ARBA00004196"/>
    </source>
</evidence>
<keyword evidence="6" id="KW-0472">Membrane</keyword>
<sequence>MIKDLNKIMIVILFLIFLSISATSAQDNASFEISLNENVAILDGEEIVDDKVNAKTNEDNKTVTELEKIEDNKTVTELEKIEDNKTVTELEKIEDKSKIEMNEDNLKGSTSSSFSDLQNLINKAPVNGTLNLDKDYTCSLSDSEIIINKPITIDGKNHVIDGKSARRILKITGNHVTLKNIKFINANNTNEYNGGAIYWEGNYGKMSNCSFVNNYAMYGGAIYWEGNYGNIGSCSFVNNHGMYGGAIDWYGANGFLGTSSFLNNHAEYDGGAIYCYGDNGTLRDSSFTNNHAGYYGGALGWRGDNSILRDSSFTNNHAGYYGGAIDCLGNNSILRDSSFRNNHAGYDGGAVYLRYSNGSLNACSFVNNTANYYGDAIYVYYNTTNVSACSFSVFRPKNTLVFTVNNLIYYNNHNYLTDYYENAKKIHSGRMNDGITFYNLDSGKHSIQMIYNKESSKFINYIIINGYSYLNASNVYMFYKDGTKYTIKLTDYKGNPLRNQNIQITIANTKYNIKTNNKGYATINLKQKAGKYNIIAKFDGNSDYGPSTIKNTLYVLDSPITKNKNSKIYFGGTFKVRIINANGKHVGAGKTVKFTIAGKTYSKKTNKNGYASLKITLKPRTKTYSITTKYGKFIKKNKITVKPVLTAKSIKKKKAKTIKFYVKLVNTKGKPQAKKTIIFKLKGKTYKIKTNKNGIATLKIKNLRKGNYKIYTEYSKSKIKNTIKIK</sequence>
<evidence type="ECO:0000256" key="4">
    <source>
        <dbReference type="ARBA" id="ARBA00022525"/>
    </source>
</evidence>
<dbReference type="NCBIfam" id="TIGR01376">
    <property type="entry name" value="POMP_repeat"/>
    <property type="match status" value="1"/>
</dbReference>
<dbReference type="EMBL" id="FOTL01000009">
    <property type="protein sequence ID" value="SFL40151.1"/>
    <property type="molecule type" value="Genomic_DNA"/>
</dbReference>
<dbReference type="PANTHER" id="PTHR11319:SF35">
    <property type="entry name" value="OUTER MEMBRANE PROTEIN PMPC-RELATED"/>
    <property type="match status" value="1"/>
</dbReference>
<accession>A0A1I4HF59</accession>
<name>A0A1I4HF59_METOL</name>
<dbReference type="SUPFAM" id="SSF51126">
    <property type="entry name" value="Pectin lyase-like"/>
    <property type="match status" value="1"/>
</dbReference>
<dbReference type="RefSeq" id="WP_074798307.1">
    <property type="nucleotide sequence ID" value="NZ_FOTL01000009.1"/>
</dbReference>
<evidence type="ECO:0000256" key="2">
    <source>
        <dbReference type="ARBA" id="ARBA00004442"/>
    </source>
</evidence>
<evidence type="ECO:0000313" key="8">
    <source>
        <dbReference type="EMBL" id="SFL40151.1"/>
    </source>
</evidence>
<dbReference type="InterPro" id="IPR011050">
    <property type="entry name" value="Pectin_lyase_fold/virulence"/>
</dbReference>
<dbReference type="SUPFAM" id="SSF49373">
    <property type="entry name" value="Invasin/intimin cell-adhesion fragments"/>
    <property type="match status" value="1"/>
</dbReference>
<dbReference type="Proteomes" id="UP000183442">
    <property type="component" value="Unassembled WGS sequence"/>
</dbReference>
<keyword evidence="5" id="KW-0732">Signal</keyword>
<dbReference type="InterPro" id="IPR013783">
    <property type="entry name" value="Ig-like_fold"/>
</dbReference>
<dbReference type="InterPro" id="IPR003368">
    <property type="entry name" value="POMP_repeat"/>
</dbReference>
<evidence type="ECO:0000256" key="6">
    <source>
        <dbReference type="ARBA" id="ARBA00023136"/>
    </source>
</evidence>
<dbReference type="Pfam" id="PF02415">
    <property type="entry name" value="Chlam_PMP"/>
    <property type="match status" value="3"/>
</dbReference>
<keyword evidence="4" id="KW-0964">Secreted</keyword>
<keyword evidence="7" id="KW-0998">Cell outer membrane</keyword>
<dbReference type="OrthoDB" id="78488at2157"/>
<evidence type="ECO:0000313" key="9">
    <source>
        <dbReference type="Proteomes" id="UP000183442"/>
    </source>
</evidence>
<dbReference type="PANTHER" id="PTHR11319">
    <property type="entry name" value="G PROTEIN-COUPLED RECEPTOR-RELATED"/>
    <property type="match status" value="1"/>
</dbReference>
<organism evidence="8 9">
    <name type="scientific">Methanobrevibacter olleyae</name>
    <dbReference type="NCBI Taxonomy" id="294671"/>
    <lineage>
        <taxon>Archaea</taxon>
        <taxon>Methanobacteriati</taxon>
        <taxon>Methanobacteriota</taxon>
        <taxon>Methanomada group</taxon>
        <taxon>Methanobacteria</taxon>
        <taxon>Methanobacteriales</taxon>
        <taxon>Methanobacteriaceae</taxon>
        <taxon>Methanobrevibacter</taxon>
    </lineage>
</organism>
<evidence type="ECO:0000256" key="5">
    <source>
        <dbReference type="ARBA" id="ARBA00022729"/>
    </source>
</evidence>
<dbReference type="AlphaFoldDB" id="A0A1I4HF59"/>
<evidence type="ECO:0000256" key="7">
    <source>
        <dbReference type="ARBA" id="ARBA00023237"/>
    </source>
</evidence>
<reference evidence="9" key="1">
    <citation type="submission" date="2016-10" db="EMBL/GenBank/DDBJ databases">
        <authorList>
            <person name="Varghese N."/>
        </authorList>
    </citation>
    <scope>NUCLEOTIDE SEQUENCE [LARGE SCALE GENOMIC DNA]</scope>
    <source>
        <strain evidence="9">DSM 16632</strain>
    </source>
</reference>
<proteinExistence type="predicted"/>
<dbReference type="GO" id="GO:0005576">
    <property type="term" value="C:extracellular region"/>
    <property type="evidence" value="ECO:0007669"/>
    <property type="project" value="UniProtKB-SubCell"/>
</dbReference>
<gene>
    <name evidence="8" type="ORF">SAMN02910297_00791</name>
</gene>
<protein>
    <submittedName>
        <fullName evidence="8">Polymorphic outer membrane protein repeat-containing protein</fullName>
    </submittedName>
</protein>
<comment type="subcellular location">
    <subcellularLocation>
        <location evidence="1">Cell envelope</location>
    </subcellularLocation>
    <subcellularLocation>
        <location evidence="2">Cell outer membrane</location>
    </subcellularLocation>
    <subcellularLocation>
        <location evidence="3">Secreted</location>
    </subcellularLocation>
</comment>
<dbReference type="Gene3D" id="2.60.40.10">
    <property type="entry name" value="Immunoglobulins"/>
    <property type="match status" value="2"/>
</dbReference>